<name>A0AAU2VFE8_9ACTN</name>
<sequence length="145" mass="16045">MTFSIPQSGFPIGVLSPRLYDLRRHVVRRLSTSKQALPCTVFSWLLSPVMQSCPGSESESVMSPVPDFPHCCVMVVALQLTCVIAWWVPFHFRHLPVATFLMRKDRALASAGALATLSVAASATTLATTPDFQEILMETSRYLFV</sequence>
<keyword evidence="1" id="KW-0812">Transmembrane</keyword>
<feature type="transmembrane region" description="Helical" evidence="1">
    <location>
        <begin position="68"/>
        <end position="88"/>
    </location>
</feature>
<dbReference type="EMBL" id="CP108318">
    <property type="protein sequence ID" value="WTW66253.1"/>
    <property type="molecule type" value="Genomic_DNA"/>
</dbReference>
<protein>
    <submittedName>
        <fullName evidence="2">Uncharacterized protein</fullName>
    </submittedName>
</protein>
<keyword evidence="1" id="KW-0472">Membrane</keyword>
<proteinExistence type="predicted"/>
<evidence type="ECO:0000313" key="2">
    <source>
        <dbReference type="EMBL" id="WTW66253.1"/>
    </source>
</evidence>
<reference evidence="2" key="1">
    <citation type="submission" date="2022-10" db="EMBL/GenBank/DDBJ databases">
        <title>The complete genomes of actinobacterial strains from the NBC collection.</title>
        <authorList>
            <person name="Joergensen T.S."/>
            <person name="Alvarez Arevalo M."/>
            <person name="Sterndorff E.B."/>
            <person name="Faurdal D."/>
            <person name="Vuksanovic O."/>
            <person name="Mourched A.-S."/>
            <person name="Charusanti P."/>
            <person name="Shaw S."/>
            <person name="Blin K."/>
            <person name="Weber T."/>
        </authorList>
    </citation>
    <scope>NUCLEOTIDE SEQUENCE</scope>
    <source>
        <strain evidence="2">NBC_00003</strain>
    </source>
</reference>
<dbReference type="AlphaFoldDB" id="A0AAU2VFE8"/>
<organism evidence="2">
    <name type="scientific">Streptomyces sp. NBC_00003</name>
    <dbReference type="NCBI Taxonomy" id="2903608"/>
    <lineage>
        <taxon>Bacteria</taxon>
        <taxon>Bacillati</taxon>
        <taxon>Actinomycetota</taxon>
        <taxon>Actinomycetes</taxon>
        <taxon>Kitasatosporales</taxon>
        <taxon>Streptomycetaceae</taxon>
        <taxon>Streptomyces</taxon>
    </lineage>
</organism>
<keyword evidence="1" id="KW-1133">Transmembrane helix</keyword>
<feature type="transmembrane region" description="Helical" evidence="1">
    <location>
        <begin position="108"/>
        <end position="127"/>
    </location>
</feature>
<accession>A0AAU2VFE8</accession>
<gene>
    <name evidence="2" type="ORF">OG549_39700</name>
</gene>
<evidence type="ECO:0000256" key="1">
    <source>
        <dbReference type="SAM" id="Phobius"/>
    </source>
</evidence>